<comment type="caution">
    <text evidence="1">The sequence shown here is derived from an EMBL/GenBank/DDBJ whole genome shotgun (WGS) entry which is preliminary data.</text>
</comment>
<gene>
    <name evidence="1" type="ORF">Cboi01_000324200</name>
</gene>
<accession>A0ACB5TR45</accession>
<protein>
    <submittedName>
        <fullName evidence="1">Unnamed protein product</fullName>
    </submittedName>
</protein>
<evidence type="ECO:0000313" key="2">
    <source>
        <dbReference type="Proteomes" id="UP001165101"/>
    </source>
</evidence>
<evidence type="ECO:0000313" key="1">
    <source>
        <dbReference type="EMBL" id="GME93707.1"/>
    </source>
</evidence>
<reference evidence="1" key="1">
    <citation type="submission" date="2023-04" db="EMBL/GenBank/DDBJ databases">
        <title>Candida boidinii NBRC 1967.</title>
        <authorList>
            <person name="Ichikawa N."/>
            <person name="Sato H."/>
            <person name="Tonouchi N."/>
        </authorList>
    </citation>
    <scope>NUCLEOTIDE SEQUENCE</scope>
    <source>
        <strain evidence="1">NBRC 1967</strain>
    </source>
</reference>
<name>A0ACB5TR45_CANBO</name>
<sequence>MQLDNRNILNSGLVSSLAALSLNLDLSYAKIQKRDDKSDSNATTTNKMPTLNTSKTSTTSSSSSSSTSSSSTSSSTSSSSSSTTSSDSSTTDSKPSITSMTSSTLTTSFTSSASTTSYTYTQQIPKVQSKYILESHNVSGTVFIAVGTILLSIFSLFILLRLIFACRSRRAASKSDLLANQFFLSSPSFKDEKHSRNNSDNGNGSSNNSSPSNNVSKSRSASNLFFYSDNHRKNNSNSSAEVDSLHTFEKQRLNSSNTALYGSKKNPIYFGISRENSDNSISDNLLDSAENSPNSNPNSNSTNDILDQSVTPQGRKLRYSMLPMGYSNNNNNNNYGNSVVSLDMFNNYGNPKQRNSFISPINEMINSINYSSSNLTNLVAPSTPTMSATSIGNNNTPSPTAGTGNYYSSNPALPLLNSGNMSDGKSSPQLAAQIPMMPVASPSSSAFSPSPVMAPSSVAGSDYSTSQIPSLYQIKRSEYNTTSSLPSSSATPSISVNNVPISNSNDSATSLLYKPNQQHQRKASNNHWTLANELVENSLIEKDKRRSRELLSYKQRQQQQYQPQTRKEEQRASSPINTNSGNNSPNTLDPSNLTNGNNKKKTHKRPPSVVLDNLLKDDNYYI</sequence>
<dbReference type="Proteomes" id="UP001165101">
    <property type="component" value="Unassembled WGS sequence"/>
</dbReference>
<organism evidence="1 2">
    <name type="scientific">Candida boidinii</name>
    <name type="common">Yeast</name>
    <dbReference type="NCBI Taxonomy" id="5477"/>
    <lineage>
        <taxon>Eukaryota</taxon>
        <taxon>Fungi</taxon>
        <taxon>Dikarya</taxon>
        <taxon>Ascomycota</taxon>
        <taxon>Saccharomycotina</taxon>
        <taxon>Pichiomycetes</taxon>
        <taxon>Pichiales</taxon>
        <taxon>Pichiaceae</taxon>
        <taxon>Ogataea</taxon>
        <taxon>Ogataea/Candida clade</taxon>
    </lineage>
</organism>
<proteinExistence type="predicted"/>
<dbReference type="EMBL" id="BSXV01001713">
    <property type="protein sequence ID" value="GME93707.1"/>
    <property type="molecule type" value="Genomic_DNA"/>
</dbReference>
<keyword evidence="2" id="KW-1185">Reference proteome</keyword>